<feature type="compositionally biased region" description="Gly residues" evidence="13">
    <location>
        <begin position="935"/>
        <end position="951"/>
    </location>
</feature>
<feature type="compositionally biased region" description="Gly residues" evidence="13">
    <location>
        <begin position="1019"/>
        <end position="1030"/>
    </location>
</feature>
<dbReference type="Gene3D" id="3.40.50.720">
    <property type="entry name" value="NAD(P)-binding Rossmann-like Domain"/>
    <property type="match status" value="2"/>
</dbReference>
<dbReference type="Pfam" id="PF03493">
    <property type="entry name" value="BK_channel_a"/>
    <property type="match status" value="1"/>
</dbReference>
<evidence type="ECO:0000313" key="20">
    <source>
        <dbReference type="Proteomes" id="UP000002630"/>
    </source>
</evidence>
<comment type="catalytic activity">
    <reaction evidence="12">
        <text>K(+)(in) = K(+)(out)</text>
        <dbReference type="Rhea" id="RHEA:29463"/>
        <dbReference type="ChEBI" id="CHEBI:29103"/>
    </reaction>
</comment>
<feature type="region of interest" description="Disordered" evidence="13">
    <location>
        <begin position="1137"/>
        <end position="1239"/>
    </location>
</feature>
<keyword evidence="8" id="KW-0406">Ion transport</keyword>
<dbReference type="eggNOG" id="KOG1420">
    <property type="taxonomic scope" value="Eukaryota"/>
</dbReference>
<evidence type="ECO:0000259" key="18">
    <source>
        <dbReference type="Pfam" id="PF22614"/>
    </source>
</evidence>
<dbReference type="EMBL" id="FN649728">
    <property type="protein sequence ID" value="CBJ29330.1"/>
    <property type="molecule type" value="Genomic_DNA"/>
</dbReference>
<dbReference type="PANTHER" id="PTHR10027:SF10">
    <property type="entry name" value="SLOWPOKE 2, ISOFORM D"/>
    <property type="match status" value="1"/>
</dbReference>
<evidence type="ECO:0000256" key="14">
    <source>
        <dbReference type="SAM" id="Phobius"/>
    </source>
</evidence>
<gene>
    <name evidence="19" type="ORF">Esi_0143_0037</name>
</gene>
<proteinExistence type="predicted"/>
<dbReference type="OrthoDB" id="10035564at2759"/>
<evidence type="ECO:0000256" key="4">
    <source>
        <dbReference type="ARBA" id="ARBA00022692"/>
    </source>
</evidence>
<dbReference type="STRING" id="2880.D7FKC7"/>
<dbReference type="InterPro" id="IPR013099">
    <property type="entry name" value="K_chnl_dom"/>
</dbReference>
<evidence type="ECO:0000256" key="9">
    <source>
        <dbReference type="ARBA" id="ARBA00023136"/>
    </source>
</evidence>
<dbReference type="InterPro" id="IPR036291">
    <property type="entry name" value="NAD(P)-bd_dom_sf"/>
</dbReference>
<comment type="subcellular location">
    <subcellularLocation>
        <location evidence="1">Cell membrane</location>
        <topology evidence="1">Multi-pass membrane protein</topology>
    </subcellularLocation>
</comment>
<feature type="compositionally biased region" description="Basic and acidic residues" evidence="13">
    <location>
        <begin position="1157"/>
        <end position="1166"/>
    </location>
</feature>
<evidence type="ECO:0000256" key="1">
    <source>
        <dbReference type="ARBA" id="ARBA00004651"/>
    </source>
</evidence>
<feature type="compositionally biased region" description="Polar residues" evidence="13">
    <location>
        <begin position="1544"/>
        <end position="1556"/>
    </location>
</feature>
<dbReference type="InterPro" id="IPR047871">
    <property type="entry name" value="K_chnl_Slo-like"/>
</dbReference>
<keyword evidence="10" id="KW-0407">Ion channel</keyword>
<dbReference type="InterPro" id="IPR005821">
    <property type="entry name" value="Ion_trans_dom"/>
</dbReference>
<feature type="compositionally biased region" description="Basic and acidic residues" evidence="13">
    <location>
        <begin position="952"/>
        <end position="962"/>
    </location>
</feature>
<dbReference type="InterPro" id="IPR003929">
    <property type="entry name" value="K_chnl_BK_asu"/>
</dbReference>
<evidence type="ECO:0000256" key="8">
    <source>
        <dbReference type="ARBA" id="ARBA00023065"/>
    </source>
</evidence>
<organism evidence="19 20">
    <name type="scientific">Ectocarpus siliculosus</name>
    <name type="common">Brown alga</name>
    <name type="synonym">Conferva siliculosa</name>
    <dbReference type="NCBI Taxonomy" id="2880"/>
    <lineage>
        <taxon>Eukaryota</taxon>
        <taxon>Sar</taxon>
        <taxon>Stramenopiles</taxon>
        <taxon>Ochrophyta</taxon>
        <taxon>PX clade</taxon>
        <taxon>Phaeophyceae</taxon>
        <taxon>Ectocarpales</taxon>
        <taxon>Ectocarpaceae</taxon>
        <taxon>Ectocarpus</taxon>
    </lineage>
</organism>
<feature type="compositionally biased region" description="Low complexity" evidence="13">
    <location>
        <begin position="1191"/>
        <end position="1200"/>
    </location>
</feature>
<evidence type="ECO:0000256" key="5">
    <source>
        <dbReference type="ARBA" id="ARBA00022826"/>
    </source>
</evidence>
<feature type="compositionally biased region" description="Polar residues" evidence="13">
    <location>
        <begin position="1206"/>
        <end position="1231"/>
    </location>
</feature>
<evidence type="ECO:0000259" key="16">
    <source>
        <dbReference type="Pfam" id="PF03493"/>
    </source>
</evidence>
<feature type="transmembrane region" description="Helical" evidence="14">
    <location>
        <begin position="120"/>
        <end position="147"/>
    </location>
</feature>
<feature type="compositionally biased region" description="Basic and acidic residues" evidence="13">
    <location>
        <begin position="993"/>
        <end position="1005"/>
    </location>
</feature>
<evidence type="ECO:0000256" key="7">
    <source>
        <dbReference type="ARBA" id="ARBA00022989"/>
    </source>
</evidence>
<feature type="domain" description="Potassium channel" evidence="17">
    <location>
        <begin position="301"/>
        <end position="377"/>
    </location>
</feature>
<feature type="compositionally biased region" description="Basic and acidic residues" evidence="13">
    <location>
        <begin position="1031"/>
        <end position="1051"/>
    </location>
</feature>
<evidence type="ECO:0000256" key="6">
    <source>
        <dbReference type="ARBA" id="ARBA00022958"/>
    </source>
</evidence>
<dbReference type="Pfam" id="PF22614">
    <property type="entry name" value="Slo-like_RCK"/>
    <property type="match status" value="2"/>
</dbReference>
<evidence type="ECO:0000313" key="19">
    <source>
        <dbReference type="EMBL" id="CBJ29330.1"/>
    </source>
</evidence>
<dbReference type="Pfam" id="PF00520">
    <property type="entry name" value="Ion_trans"/>
    <property type="match status" value="1"/>
</dbReference>
<keyword evidence="7 14" id="KW-1133">Transmembrane helix</keyword>
<keyword evidence="9 14" id="KW-0472">Membrane</keyword>
<feature type="region of interest" description="Disordered" evidence="13">
    <location>
        <begin position="1529"/>
        <end position="1563"/>
    </location>
</feature>
<feature type="domain" description="RCK N-terminal" evidence="18">
    <location>
        <begin position="398"/>
        <end position="499"/>
    </location>
</feature>
<keyword evidence="20" id="KW-1185">Reference proteome</keyword>
<dbReference type="OMA" id="RNRTHEM"/>
<dbReference type="SUPFAM" id="SSF81324">
    <property type="entry name" value="Voltage-gated potassium channels"/>
    <property type="match status" value="1"/>
</dbReference>
<keyword evidence="2" id="KW-0813">Transport</keyword>
<feature type="compositionally biased region" description="Basic and acidic residues" evidence="13">
    <location>
        <begin position="1059"/>
        <end position="1081"/>
    </location>
</feature>
<evidence type="ECO:0000256" key="3">
    <source>
        <dbReference type="ARBA" id="ARBA00022538"/>
    </source>
</evidence>
<feature type="domain" description="RCK N-terminal" evidence="18">
    <location>
        <begin position="1372"/>
        <end position="1433"/>
    </location>
</feature>
<feature type="domain" description="Calcium-activated potassium channel BK alpha subunit" evidence="16">
    <location>
        <begin position="543"/>
        <end position="633"/>
    </location>
</feature>
<evidence type="ECO:0000256" key="2">
    <source>
        <dbReference type="ARBA" id="ARBA00022448"/>
    </source>
</evidence>
<keyword evidence="5" id="KW-0631">Potassium channel</keyword>
<name>D7FKC7_ECTSI</name>
<keyword evidence="6" id="KW-0630">Potassium</keyword>
<dbReference type="InterPro" id="IPR003148">
    <property type="entry name" value="RCK_N"/>
</dbReference>
<feature type="compositionally biased region" description="Gly residues" evidence="13">
    <location>
        <begin position="1083"/>
        <end position="1105"/>
    </location>
</feature>
<evidence type="ECO:0000256" key="11">
    <source>
        <dbReference type="ARBA" id="ARBA00029579"/>
    </source>
</evidence>
<dbReference type="InterPro" id="IPR027359">
    <property type="entry name" value="Volt_channel_dom_sf"/>
</dbReference>
<dbReference type="Proteomes" id="UP000002630">
    <property type="component" value="Linkage Group LG03"/>
</dbReference>
<dbReference type="InParanoid" id="D7FKC7"/>
<dbReference type="Gene3D" id="1.10.287.70">
    <property type="match status" value="1"/>
</dbReference>
<evidence type="ECO:0000259" key="17">
    <source>
        <dbReference type="Pfam" id="PF07885"/>
    </source>
</evidence>
<reference evidence="19 20" key="1">
    <citation type="journal article" date="2010" name="Nature">
        <title>The Ectocarpus genome and the independent evolution of multicellularity in brown algae.</title>
        <authorList>
            <person name="Cock J.M."/>
            <person name="Sterck L."/>
            <person name="Rouze P."/>
            <person name="Scornet D."/>
            <person name="Allen A.E."/>
            <person name="Amoutzias G."/>
            <person name="Anthouard V."/>
            <person name="Artiguenave F."/>
            <person name="Aury J.M."/>
            <person name="Badger J.H."/>
            <person name="Beszteri B."/>
            <person name="Billiau K."/>
            <person name="Bonnet E."/>
            <person name="Bothwell J.H."/>
            <person name="Bowler C."/>
            <person name="Boyen C."/>
            <person name="Brownlee C."/>
            <person name="Carrano C.J."/>
            <person name="Charrier B."/>
            <person name="Cho G.Y."/>
            <person name="Coelho S.M."/>
            <person name="Collen J."/>
            <person name="Corre E."/>
            <person name="Da Silva C."/>
            <person name="Delage L."/>
            <person name="Delaroque N."/>
            <person name="Dittami S.M."/>
            <person name="Doulbeau S."/>
            <person name="Elias M."/>
            <person name="Farnham G."/>
            <person name="Gachon C.M."/>
            <person name="Gschloessl B."/>
            <person name="Heesch S."/>
            <person name="Jabbari K."/>
            <person name="Jubin C."/>
            <person name="Kawai H."/>
            <person name="Kimura K."/>
            <person name="Kloareg B."/>
            <person name="Kupper F.C."/>
            <person name="Lang D."/>
            <person name="Le Bail A."/>
            <person name="Leblanc C."/>
            <person name="Lerouge P."/>
            <person name="Lohr M."/>
            <person name="Lopez P.J."/>
            <person name="Martens C."/>
            <person name="Maumus F."/>
            <person name="Michel G."/>
            <person name="Miranda-Saavedra D."/>
            <person name="Morales J."/>
            <person name="Moreau H."/>
            <person name="Motomura T."/>
            <person name="Nagasato C."/>
            <person name="Napoli C.A."/>
            <person name="Nelson D.R."/>
            <person name="Nyvall-Collen P."/>
            <person name="Peters A.F."/>
            <person name="Pommier C."/>
            <person name="Potin P."/>
            <person name="Poulain J."/>
            <person name="Quesneville H."/>
            <person name="Read B."/>
            <person name="Rensing S.A."/>
            <person name="Ritter A."/>
            <person name="Rousvoal S."/>
            <person name="Samanta M."/>
            <person name="Samson G."/>
            <person name="Schroeder D.C."/>
            <person name="Segurens B."/>
            <person name="Strittmatter M."/>
            <person name="Tonon T."/>
            <person name="Tregear J.W."/>
            <person name="Valentin K."/>
            <person name="von Dassow P."/>
            <person name="Yamagishi T."/>
            <person name="Van de Peer Y."/>
            <person name="Wincker P."/>
        </authorList>
    </citation>
    <scope>NUCLEOTIDE SEQUENCE [LARGE SCALE GENOMIC DNA]</scope>
    <source>
        <strain evidence="20">Ec32 / CCAP1310/4</strain>
    </source>
</reference>
<evidence type="ECO:0000256" key="10">
    <source>
        <dbReference type="ARBA" id="ARBA00023303"/>
    </source>
</evidence>
<evidence type="ECO:0000256" key="12">
    <source>
        <dbReference type="ARBA" id="ARBA00034430"/>
    </source>
</evidence>
<feature type="compositionally biased region" description="Gly residues" evidence="13">
    <location>
        <begin position="965"/>
        <end position="992"/>
    </location>
</feature>
<feature type="region of interest" description="Disordered" evidence="13">
    <location>
        <begin position="887"/>
        <end position="1108"/>
    </location>
</feature>
<dbReference type="SUPFAM" id="SSF51735">
    <property type="entry name" value="NAD(P)-binding Rossmann-fold domains"/>
    <property type="match status" value="1"/>
</dbReference>
<dbReference type="Pfam" id="PF07885">
    <property type="entry name" value="Ion_trans_2"/>
    <property type="match status" value="1"/>
</dbReference>
<evidence type="ECO:0000256" key="13">
    <source>
        <dbReference type="SAM" id="MobiDB-lite"/>
    </source>
</evidence>
<protein>
    <recommendedName>
        <fullName evidence="11">BK channel</fullName>
    </recommendedName>
</protein>
<accession>D7FKC7</accession>
<dbReference type="GO" id="GO:0005267">
    <property type="term" value="F:potassium channel activity"/>
    <property type="evidence" value="ECO:0007669"/>
    <property type="project" value="UniProtKB-KW"/>
</dbReference>
<dbReference type="Gene3D" id="1.20.120.350">
    <property type="entry name" value="Voltage-gated potassium channels. Chain C"/>
    <property type="match status" value="1"/>
</dbReference>
<keyword evidence="4 14" id="KW-0812">Transmembrane</keyword>
<dbReference type="PANTHER" id="PTHR10027">
    <property type="entry name" value="CALCIUM-ACTIVATED POTASSIUM CHANNEL ALPHA CHAIN"/>
    <property type="match status" value="1"/>
</dbReference>
<sequence>MSPGHGGRSHGHGRHDDDDDAEWMQLLRPSEFREVLEIDRARQDVERQIIHSNQAKLAGRSEAERREWTTSGYGMAGVGASAARRRQDDHVEAKTIVKLLPGPGDGEKLAQLPSQKTLDLVVGFLSGPLFGAVTMLVTIGSVGMYLYETTFDERDDGTGGGGWYKTGHDYPFWFLIVEVFLMAFFTVELGLRAVMADHDRSFWLSTETVVDIMSVVPSVLFVAFDLRLWGFLRFLRLVRWADVVTIFNGRRRNRTHEMADKNAATSDETAEGVLARKRESLTSGLKLLAFVGRYVLVYAGCVFLLSRAEGGIEDISEADPEEAIDFTSALYMAATMLSTVGEGVYGPVPMSRGARLASAIAVLVFVPLAAIRVADVIKNSSTARTPARAVSLPSSVRERHVVMCGSVNATNLKARLQEMFHLDHGNHNIRWVRVVVMSPKPPGPRIDALLEHPRYRGRVTYLQGSPLHDDSLLKARVDDASAVMVLADKAPPSSHAEDMGLSLQAISVMTHVELDRRQGCGPRLLVELVDPNAALHLQAAGIKHVVSSAQVKLSVLAQSCLCPGWAAVVANLLESRAALPAEVLQQGSWLAEYYVGAKKTFYSVEFSPAFTGVLFGDAVVHIFEYFELILVAVETKRHGQAGLDGEYNVVVNPGGDYRISKGDRGFLLAESQADARVIWDYMAEDGMGGAIDEGTGRLKERFSSPEEEEALAMETLGTAGVAGMGPETFVDSMVFSRTLLHCQKKLPDGHSPDTGLLLEWARQFQASNGMSDKKVVRKVLASAGLEPPVATTPGSRGYDALAAAVPTSRTATSKIFASALAKKPSNHQWGKQEMLARPGGSVAGDAAATLDPFGRRLRKAGARGGPGARERFLSDVIDEEDLSLVSPLLGRDEGGDRGGAGRAGRGEGDGAGRDKGVVGGDESKAGGGDGDEGGGRGGGGDGDEGQAGGVHGNERGDGKADGGEVVVGGDEGTPGGGDANEGGAGGKGGAGGAERKARGDERGISGDEVLAGGSDGDEGTIGGEEGGAGGDEGRARGDKRGIGGDESRPGGDEGGAARAGEDADRAGEASEAKGGAGRDEGETGGGSEGGAGGAGDAGSAFGGFAVGVDPAKPAELTEYAPVPQPLEVSVDCLSRASSAGCSSALSDPAVPGEEVGEERGNGRDGTEVFGNNGNHVVGDSSAIDSTRDAEGATTAASRAAPCIEIPSSTSLEQQRQEQQGAWPTSSGSASNPGGDGVGEQAGLLTVEEIMSELKAVEVSSLTRDDAYDRLLALCSAANTARLPTRPESGETITTPTTPTAAAVPTAATNAMMDNAPSHLECFLRPLKGWTGGAGMGGGREVGGGGVPVVLVADDVSRLESALEVVDRHGYVNTSEVYLFEGSPVSRTDLENAGVRTAKAVLVMKDSKSTRFNYGGSGDPLRDAEALVSFIKMEDGLLSEDQHVVVELESSANVRFLHARAEAKSLSAIVALGGAGAGGAADEAHYLWPKFAAGMTYNSSFVDSMFGQAFYRPSRIALLNRLLLLARGEQQEQPGMASRSPPQGPNQGETRSPSETGASPGLEGDGLGRECCLRQMAVPPSLLGHSFGEMFQHLAAPPLRCVAFALLRARGTRNAPEPYVYTGPRADTVLHPGDRVFILGRPPVL</sequence>
<feature type="transmembrane region" description="Helical" evidence="14">
    <location>
        <begin position="203"/>
        <end position="224"/>
    </location>
</feature>
<feature type="region of interest" description="Disordered" evidence="13">
    <location>
        <begin position="1"/>
        <end position="21"/>
    </location>
</feature>
<dbReference type="EMBL" id="FN648021">
    <property type="protein sequence ID" value="CBJ29330.1"/>
    <property type="molecule type" value="Genomic_DNA"/>
</dbReference>
<feature type="domain" description="Ion transport" evidence="15">
    <location>
        <begin position="129"/>
        <end position="250"/>
    </location>
</feature>
<feature type="transmembrane region" description="Helical" evidence="14">
    <location>
        <begin position="172"/>
        <end position="191"/>
    </location>
</feature>
<feature type="compositionally biased region" description="Basic and acidic residues" evidence="13">
    <location>
        <begin position="904"/>
        <end position="924"/>
    </location>
</feature>
<evidence type="ECO:0000259" key="15">
    <source>
        <dbReference type="Pfam" id="PF00520"/>
    </source>
</evidence>
<dbReference type="GO" id="GO:0005886">
    <property type="term" value="C:plasma membrane"/>
    <property type="evidence" value="ECO:0007669"/>
    <property type="project" value="UniProtKB-SubCell"/>
</dbReference>
<keyword evidence="3" id="KW-0633">Potassium transport</keyword>